<dbReference type="Proteomes" id="UP000285972">
    <property type="component" value="Unassembled WGS sequence"/>
</dbReference>
<gene>
    <name evidence="1" type="ORF">BIY26_21355</name>
</gene>
<reference evidence="1 2" key="1">
    <citation type="submission" date="2016-09" db="EMBL/GenBank/DDBJ databases">
        <authorList>
            <person name="Doonan J."/>
            <person name="Pachebat J.A."/>
            <person name="Golyshin P.N."/>
            <person name="Denman S."/>
            <person name="Mcdonald J.E."/>
        </authorList>
    </citation>
    <scope>NUCLEOTIDE SEQUENCE [LARGE SCALE GENOMIC DNA]</scope>
    <source>
        <strain evidence="1 2">FRB141</strain>
    </source>
</reference>
<dbReference type="EMBL" id="MJLX01000091">
    <property type="protein sequence ID" value="RLM17166.1"/>
    <property type="molecule type" value="Genomic_DNA"/>
</dbReference>
<protein>
    <submittedName>
        <fullName evidence="1">Uncharacterized protein</fullName>
    </submittedName>
</protein>
<evidence type="ECO:0000313" key="2">
    <source>
        <dbReference type="Proteomes" id="UP000285972"/>
    </source>
</evidence>
<organism evidence="1 2">
    <name type="scientific">Brenneria goodwinii</name>
    <dbReference type="NCBI Taxonomy" id="1109412"/>
    <lineage>
        <taxon>Bacteria</taxon>
        <taxon>Pseudomonadati</taxon>
        <taxon>Pseudomonadota</taxon>
        <taxon>Gammaproteobacteria</taxon>
        <taxon>Enterobacterales</taxon>
        <taxon>Pectobacteriaceae</taxon>
        <taxon>Brenneria</taxon>
    </lineage>
</organism>
<accession>A0AAE8JL80</accession>
<dbReference type="AlphaFoldDB" id="A0AAE8JL80"/>
<dbReference type="KEGG" id="bgj:AWC36_21590"/>
<dbReference type="GeneID" id="70909422"/>
<sequence length="66" mass="7429">MRELTSLKLNHFSASDGIPATIENTMDAATSGAVNQLYNDRKYNHPDLIIINLVKKKDSRLKTENI</sequence>
<proteinExistence type="predicted"/>
<comment type="caution">
    <text evidence="1">The sequence shown here is derived from an EMBL/GenBank/DDBJ whole genome shotgun (WGS) entry which is preliminary data.</text>
</comment>
<dbReference type="RefSeq" id="WP_095835460.1">
    <property type="nucleotide sequence ID" value="NZ_CP014137.1"/>
</dbReference>
<evidence type="ECO:0000313" key="1">
    <source>
        <dbReference type="EMBL" id="RLM17166.1"/>
    </source>
</evidence>
<name>A0AAE8JL80_9GAMM</name>